<proteinExistence type="predicted"/>
<sequence length="129" mass="14190">MIATLVHVLVAAGSIQLWSFEQSTANALAFCVATPFSYFLNTRWSFASRVSRTTAARFLVVAIMGAFWSYAVGAVFEYCRWHYLLGIGVIVLTLPPITFSGHLLWTYRQAPKPLPQGAAGTSGMREKPS</sequence>
<organism evidence="7 8">
    <name type="scientific">Candidatus Accumulibacter proximus</name>
    <dbReference type="NCBI Taxonomy" id="2954385"/>
    <lineage>
        <taxon>Bacteria</taxon>
        <taxon>Pseudomonadati</taxon>
        <taxon>Pseudomonadota</taxon>
        <taxon>Betaproteobacteria</taxon>
        <taxon>Candidatus Accumulibacter</taxon>
    </lineage>
</organism>
<comment type="caution">
    <text evidence="7">The sequence shown here is derived from an EMBL/GenBank/DDBJ whole genome shotgun (WGS) entry which is preliminary data.</text>
</comment>
<evidence type="ECO:0000259" key="6">
    <source>
        <dbReference type="Pfam" id="PF04138"/>
    </source>
</evidence>
<dbReference type="GO" id="GO:0000271">
    <property type="term" value="P:polysaccharide biosynthetic process"/>
    <property type="evidence" value="ECO:0007669"/>
    <property type="project" value="InterPro"/>
</dbReference>
<keyword evidence="3 5" id="KW-1133">Transmembrane helix</keyword>
<dbReference type="AlphaFoldDB" id="A0A935UEV0"/>
<feature type="domain" description="GtrA/DPMS transmembrane" evidence="6">
    <location>
        <begin position="2"/>
        <end position="106"/>
    </location>
</feature>
<keyword evidence="4 5" id="KW-0472">Membrane</keyword>
<dbReference type="GO" id="GO:0016020">
    <property type="term" value="C:membrane"/>
    <property type="evidence" value="ECO:0007669"/>
    <property type="project" value="UniProtKB-SubCell"/>
</dbReference>
<evidence type="ECO:0000313" key="8">
    <source>
        <dbReference type="Proteomes" id="UP000697998"/>
    </source>
</evidence>
<evidence type="ECO:0000256" key="4">
    <source>
        <dbReference type="ARBA" id="ARBA00023136"/>
    </source>
</evidence>
<reference evidence="7 8" key="1">
    <citation type="submission" date="2020-10" db="EMBL/GenBank/DDBJ databases">
        <title>Connecting structure to function with the recovery of over 1000 high-quality activated sludge metagenome-assembled genomes encoding full-length rRNA genes using long-read sequencing.</title>
        <authorList>
            <person name="Singleton C.M."/>
            <person name="Petriglieri F."/>
            <person name="Kristensen J.M."/>
            <person name="Kirkegaard R.H."/>
            <person name="Michaelsen T.Y."/>
            <person name="Andersen M.H."/>
            <person name="Karst S.M."/>
            <person name="Dueholm M.S."/>
            <person name="Nielsen P.H."/>
            <person name="Albertsen M."/>
        </authorList>
    </citation>
    <scope>NUCLEOTIDE SEQUENCE [LARGE SCALE GENOMIC DNA]</scope>
    <source>
        <strain evidence="7">EsbW_18-Q3-R4-48_BATAC.285</strain>
    </source>
</reference>
<protein>
    <submittedName>
        <fullName evidence="7">GtrA family protein</fullName>
    </submittedName>
</protein>
<evidence type="ECO:0000256" key="1">
    <source>
        <dbReference type="ARBA" id="ARBA00004141"/>
    </source>
</evidence>
<dbReference type="InterPro" id="IPR007267">
    <property type="entry name" value="GtrA_DPMS_TM"/>
</dbReference>
<accession>A0A935UEV0</accession>
<feature type="transmembrane region" description="Helical" evidence="5">
    <location>
        <begin position="55"/>
        <end position="76"/>
    </location>
</feature>
<dbReference type="EMBL" id="JADJMH010000004">
    <property type="protein sequence ID" value="MBK7674316.1"/>
    <property type="molecule type" value="Genomic_DNA"/>
</dbReference>
<evidence type="ECO:0000313" key="7">
    <source>
        <dbReference type="EMBL" id="MBK7674316.1"/>
    </source>
</evidence>
<dbReference type="Proteomes" id="UP000697998">
    <property type="component" value="Unassembled WGS sequence"/>
</dbReference>
<evidence type="ECO:0000256" key="3">
    <source>
        <dbReference type="ARBA" id="ARBA00022989"/>
    </source>
</evidence>
<evidence type="ECO:0000256" key="2">
    <source>
        <dbReference type="ARBA" id="ARBA00022692"/>
    </source>
</evidence>
<feature type="transmembrane region" description="Helical" evidence="5">
    <location>
        <begin position="83"/>
        <end position="105"/>
    </location>
</feature>
<name>A0A935UEV0_9PROT</name>
<gene>
    <name evidence="7" type="ORF">IPJ27_05850</name>
</gene>
<keyword evidence="2 5" id="KW-0812">Transmembrane</keyword>
<dbReference type="Pfam" id="PF04138">
    <property type="entry name" value="GtrA_DPMS_TM"/>
    <property type="match status" value="1"/>
</dbReference>
<comment type="subcellular location">
    <subcellularLocation>
        <location evidence="1">Membrane</location>
        <topology evidence="1">Multi-pass membrane protein</topology>
    </subcellularLocation>
</comment>
<evidence type="ECO:0000256" key="5">
    <source>
        <dbReference type="SAM" id="Phobius"/>
    </source>
</evidence>